<keyword evidence="5 7" id="KW-0418">Kinase</keyword>
<keyword evidence="4 7" id="KW-0808">Transferase</keyword>
<evidence type="ECO:0000259" key="8">
    <source>
        <dbReference type="Pfam" id="PF00696"/>
    </source>
</evidence>
<comment type="similarity">
    <text evidence="2 7">Belongs to the carbamate kinase family.</text>
</comment>
<name>A0A2T2WH25_9FIRM</name>
<comment type="catalytic activity">
    <reaction evidence="6">
        <text>hydrogencarbonate + NH4(+) + ATP = carbamoyl phosphate + ADP + H2O + H(+)</text>
        <dbReference type="Rhea" id="RHEA:10152"/>
        <dbReference type="ChEBI" id="CHEBI:15377"/>
        <dbReference type="ChEBI" id="CHEBI:15378"/>
        <dbReference type="ChEBI" id="CHEBI:17544"/>
        <dbReference type="ChEBI" id="CHEBI:28938"/>
        <dbReference type="ChEBI" id="CHEBI:30616"/>
        <dbReference type="ChEBI" id="CHEBI:58228"/>
        <dbReference type="ChEBI" id="CHEBI:456216"/>
        <dbReference type="EC" id="2.7.2.2"/>
    </reaction>
</comment>
<gene>
    <name evidence="9" type="ORF">C7B45_10510</name>
</gene>
<dbReference type="Pfam" id="PF00696">
    <property type="entry name" value="AA_kinase"/>
    <property type="match status" value="1"/>
</dbReference>
<evidence type="ECO:0000313" key="10">
    <source>
        <dbReference type="Proteomes" id="UP000241848"/>
    </source>
</evidence>
<evidence type="ECO:0000256" key="7">
    <source>
        <dbReference type="PIRNR" id="PIRNR000723"/>
    </source>
</evidence>
<evidence type="ECO:0000256" key="5">
    <source>
        <dbReference type="ARBA" id="ARBA00022777"/>
    </source>
</evidence>
<dbReference type="GO" id="GO:0019546">
    <property type="term" value="P:L-arginine deiminase pathway"/>
    <property type="evidence" value="ECO:0007669"/>
    <property type="project" value="TreeGrafter"/>
</dbReference>
<proteinExistence type="inferred from homology"/>
<dbReference type="EMBL" id="PXYV01000032">
    <property type="protein sequence ID" value="PSR21538.1"/>
    <property type="molecule type" value="Genomic_DNA"/>
</dbReference>
<evidence type="ECO:0000256" key="3">
    <source>
        <dbReference type="ARBA" id="ARBA00013070"/>
    </source>
</evidence>
<protein>
    <recommendedName>
        <fullName evidence="3 7">Carbamate kinase</fullName>
    </recommendedName>
</protein>
<reference evidence="9 10" key="1">
    <citation type="journal article" date="2014" name="BMC Genomics">
        <title>Comparison of environmental and isolate Sulfobacillus genomes reveals diverse carbon, sulfur, nitrogen, and hydrogen metabolisms.</title>
        <authorList>
            <person name="Justice N.B."/>
            <person name="Norman A."/>
            <person name="Brown C.T."/>
            <person name="Singh A."/>
            <person name="Thomas B.C."/>
            <person name="Banfield J.F."/>
        </authorList>
    </citation>
    <scope>NUCLEOTIDE SEQUENCE [LARGE SCALE GENOMIC DNA]</scope>
    <source>
        <strain evidence="9">AMDSBA3</strain>
    </source>
</reference>
<evidence type="ECO:0000256" key="2">
    <source>
        <dbReference type="ARBA" id="ARBA00011066"/>
    </source>
</evidence>
<dbReference type="PANTHER" id="PTHR30409:SF1">
    <property type="entry name" value="CARBAMATE KINASE-RELATED"/>
    <property type="match status" value="1"/>
</dbReference>
<sequence>MMMSTVVVAFGGNALQPPDLGATDAFIDLSSAANAVADIVEEGHRLVITHGNGPQVGCGLMRSVWAPPGVPRLSMATLVAQSQGELGTLLSIALSNAFAARRLRVPVVSVVTHVLVDINDEAFNVFSKPIGPVLSDPTVIASLRDNVGLPLIPERGGYRMAVPSPFPQKVVEAAAIRGLLDQGAVVIAGGGGGIPVASGRDGLVHGVTGVIDKDRTSALLARSLGATRLVFLTDVEGVYRDFGTPQQALIVEGTWEDFDDLVNDPKAAGMGSMKPKMAAACDFVKSTRHSAAIGSLQKAAQVVDGLAGTRIVWELEEERQDAQ</sequence>
<dbReference type="Proteomes" id="UP000241848">
    <property type="component" value="Unassembled WGS sequence"/>
</dbReference>
<dbReference type="InterPro" id="IPR001048">
    <property type="entry name" value="Asp/Glu/Uridylate_kinase"/>
</dbReference>
<dbReference type="PRINTS" id="PR01469">
    <property type="entry name" value="CARBMTKINASE"/>
</dbReference>
<dbReference type="PANTHER" id="PTHR30409">
    <property type="entry name" value="CARBAMATE KINASE"/>
    <property type="match status" value="1"/>
</dbReference>
<evidence type="ECO:0000313" key="9">
    <source>
        <dbReference type="EMBL" id="PSR21538.1"/>
    </source>
</evidence>
<organism evidence="9 10">
    <name type="scientific">Sulfobacillus acidophilus</name>
    <dbReference type="NCBI Taxonomy" id="53633"/>
    <lineage>
        <taxon>Bacteria</taxon>
        <taxon>Bacillati</taxon>
        <taxon>Bacillota</taxon>
        <taxon>Clostridia</taxon>
        <taxon>Eubacteriales</taxon>
        <taxon>Clostridiales Family XVII. Incertae Sedis</taxon>
        <taxon>Sulfobacillus</taxon>
    </lineage>
</organism>
<evidence type="ECO:0000256" key="6">
    <source>
        <dbReference type="ARBA" id="ARBA00048467"/>
    </source>
</evidence>
<dbReference type="GO" id="GO:0008804">
    <property type="term" value="F:carbamate kinase activity"/>
    <property type="evidence" value="ECO:0007669"/>
    <property type="project" value="UniProtKB-EC"/>
</dbReference>
<dbReference type="SUPFAM" id="SSF53633">
    <property type="entry name" value="Carbamate kinase-like"/>
    <property type="match status" value="1"/>
</dbReference>
<dbReference type="AlphaFoldDB" id="A0A2T2WH25"/>
<dbReference type="UniPathway" id="UPA00996">
    <property type="reaction ID" value="UER00366"/>
</dbReference>
<dbReference type="InterPro" id="IPR036393">
    <property type="entry name" value="AceGlu_kinase-like_sf"/>
</dbReference>
<accession>A0A2T2WH25</accession>
<feature type="domain" description="Aspartate/glutamate/uridylate kinase" evidence="8">
    <location>
        <begin position="5"/>
        <end position="293"/>
    </location>
</feature>
<evidence type="ECO:0000256" key="1">
    <source>
        <dbReference type="ARBA" id="ARBA00005118"/>
    </source>
</evidence>
<comment type="pathway">
    <text evidence="1">Metabolic intermediate metabolism; carbamoyl phosphate degradation; CO(2) and NH(3) from carbamoyl phosphate: step 1/1.</text>
</comment>
<dbReference type="GO" id="GO:0005829">
    <property type="term" value="C:cytosol"/>
    <property type="evidence" value="ECO:0007669"/>
    <property type="project" value="TreeGrafter"/>
</dbReference>
<evidence type="ECO:0000256" key="4">
    <source>
        <dbReference type="ARBA" id="ARBA00022679"/>
    </source>
</evidence>
<dbReference type="PIRSF" id="PIRSF000723">
    <property type="entry name" value="Carbamate_kin"/>
    <property type="match status" value="1"/>
</dbReference>
<dbReference type="InterPro" id="IPR003964">
    <property type="entry name" value="Carb_kinase"/>
</dbReference>
<dbReference type="Gene3D" id="3.40.1160.10">
    <property type="entry name" value="Acetylglutamate kinase-like"/>
    <property type="match status" value="1"/>
</dbReference>
<comment type="caution">
    <text evidence="9">The sequence shown here is derived from an EMBL/GenBank/DDBJ whole genome shotgun (WGS) entry which is preliminary data.</text>
</comment>